<keyword evidence="3" id="KW-0012">Acyltransferase</keyword>
<sequence length="171" mass="18551">MSSTSTGIVVRPVRPAELEEVGHLVAEAFIVDGHTERGGRYESVIRDTADRAARAELLVAVDEETGAVLGSVTFAPPGSAYADLAVDDEGEFRMLAVSPGARGRGVGLLLVRAVLDRGRELGLSRIVMSTHKSMVFAHRIYDREGFVRTPDRDWSPVPGVELMTYARELTD</sequence>
<keyword evidence="4" id="KW-1185">Reference proteome</keyword>
<name>A0ABW1G2W8_9ACTN</name>
<evidence type="ECO:0000313" key="3">
    <source>
        <dbReference type="EMBL" id="MFC5908290.1"/>
    </source>
</evidence>
<gene>
    <name evidence="3" type="ORF">ACFP3V_13850</name>
</gene>
<dbReference type="RefSeq" id="WP_380583284.1">
    <property type="nucleotide sequence ID" value="NZ_JBHSQJ010000054.1"/>
</dbReference>
<dbReference type="InterPro" id="IPR016181">
    <property type="entry name" value="Acyl_CoA_acyltransferase"/>
</dbReference>
<dbReference type="PROSITE" id="PS51186">
    <property type="entry name" value="GNAT"/>
    <property type="match status" value="1"/>
</dbReference>
<dbReference type="Gene3D" id="3.40.630.30">
    <property type="match status" value="1"/>
</dbReference>
<keyword evidence="1 3" id="KW-0808">Transferase</keyword>
<evidence type="ECO:0000313" key="4">
    <source>
        <dbReference type="Proteomes" id="UP001596174"/>
    </source>
</evidence>
<reference evidence="4" key="1">
    <citation type="journal article" date="2019" name="Int. J. Syst. Evol. Microbiol.">
        <title>The Global Catalogue of Microorganisms (GCM) 10K type strain sequencing project: providing services to taxonomists for standard genome sequencing and annotation.</title>
        <authorList>
            <consortium name="The Broad Institute Genomics Platform"/>
            <consortium name="The Broad Institute Genome Sequencing Center for Infectious Disease"/>
            <person name="Wu L."/>
            <person name="Ma J."/>
        </authorList>
    </citation>
    <scope>NUCLEOTIDE SEQUENCE [LARGE SCALE GENOMIC DNA]</scope>
    <source>
        <strain evidence="4">JCM 4816</strain>
    </source>
</reference>
<dbReference type="EMBL" id="JBHSQJ010000054">
    <property type="protein sequence ID" value="MFC5908290.1"/>
    <property type="molecule type" value="Genomic_DNA"/>
</dbReference>
<feature type="domain" description="N-acetyltransferase" evidence="2">
    <location>
        <begin position="8"/>
        <end position="167"/>
    </location>
</feature>
<dbReference type="PANTHER" id="PTHR13947:SF37">
    <property type="entry name" value="LD18367P"/>
    <property type="match status" value="1"/>
</dbReference>
<dbReference type="CDD" id="cd04301">
    <property type="entry name" value="NAT_SF"/>
    <property type="match status" value="1"/>
</dbReference>
<dbReference type="Proteomes" id="UP001596174">
    <property type="component" value="Unassembled WGS sequence"/>
</dbReference>
<protein>
    <submittedName>
        <fullName evidence="3">GNAT family N-acetyltransferase</fullName>
        <ecNumber evidence="3">2.3.-.-</ecNumber>
    </submittedName>
</protein>
<dbReference type="Pfam" id="PF00583">
    <property type="entry name" value="Acetyltransf_1"/>
    <property type="match status" value="1"/>
</dbReference>
<organism evidence="3 4">
    <name type="scientific">Streptacidiphilus monticola</name>
    <dbReference type="NCBI Taxonomy" id="2161674"/>
    <lineage>
        <taxon>Bacteria</taxon>
        <taxon>Bacillati</taxon>
        <taxon>Actinomycetota</taxon>
        <taxon>Actinomycetes</taxon>
        <taxon>Kitasatosporales</taxon>
        <taxon>Streptomycetaceae</taxon>
        <taxon>Streptacidiphilus</taxon>
    </lineage>
</organism>
<dbReference type="PANTHER" id="PTHR13947">
    <property type="entry name" value="GNAT FAMILY N-ACETYLTRANSFERASE"/>
    <property type="match status" value="1"/>
</dbReference>
<dbReference type="InterPro" id="IPR050769">
    <property type="entry name" value="NAT_camello-type"/>
</dbReference>
<dbReference type="InterPro" id="IPR000182">
    <property type="entry name" value="GNAT_dom"/>
</dbReference>
<proteinExistence type="predicted"/>
<dbReference type="EC" id="2.3.-.-" evidence="3"/>
<comment type="caution">
    <text evidence="3">The sequence shown here is derived from an EMBL/GenBank/DDBJ whole genome shotgun (WGS) entry which is preliminary data.</text>
</comment>
<dbReference type="GO" id="GO:0016746">
    <property type="term" value="F:acyltransferase activity"/>
    <property type="evidence" value="ECO:0007669"/>
    <property type="project" value="UniProtKB-KW"/>
</dbReference>
<evidence type="ECO:0000259" key="2">
    <source>
        <dbReference type="PROSITE" id="PS51186"/>
    </source>
</evidence>
<evidence type="ECO:0000256" key="1">
    <source>
        <dbReference type="ARBA" id="ARBA00022679"/>
    </source>
</evidence>
<accession>A0ABW1G2W8</accession>
<dbReference type="SUPFAM" id="SSF55729">
    <property type="entry name" value="Acyl-CoA N-acyltransferases (Nat)"/>
    <property type="match status" value="1"/>
</dbReference>